<comment type="caution">
    <text evidence="2">The sequence shown here is derived from an EMBL/GenBank/DDBJ whole genome shotgun (WGS) entry which is preliminary data.</text>
</comment>
<keyword evidence="3" id="KW-1185">Reference proteome</keyword>
<evidence type="ECO:0000256" key="1">
    <source>
        <dbReference type="SAM" id="MobiDB-lite"/>
    </source>
</evidence>
<feature type="region of interest" description="Disordered" evidence="1">
    <location>
        <begin position="250"/>
        <end position="281"/>
    </location>
</feature>
<name>A0ABQ9XYD9_9EUKA</name>
<accession>A0ABQ9XYD9</accession>
<organism evidence="2 3">
    <name type="scientific">Blattamonas nauphoetae</name>
    <dbReference type="NCBI Taxonomy" id="2049346"/>
    <lineage>
        <taxon>Eukaryota</taxon>
        <taxon>Metamonada</taxon>
        <taxon>Preaxostyla</taxon>
        <taxon>Oxymonadida</taxon>
        <taxon>Blattamonas</taxon>
    </lineage>
</organism>
<feature type="compositionally biased region" description="Polar residues" evidence="1">
    <location>
        <begin position="260"/>
        <end position="271"/>
    </location>
</feature>
<sequence>MSFTPNHPPSDLPPQPSPQRSTHTLIFHFEVGSDILISVGIVWPFPERIIVRMNALSHITVHNVIPLPSRPNCAEYVLTEALDPLEMLHKAFPVANHETNSADMLATCFALQCCHAGSIKGIGTTSDAASQANPNSTSLNLENRPTLSTRNECAMSERAVTRSVAGQWSASCVCSLDGSGNSVDDVKVAVGLLEGSFGCWEAGDAHRATPHPRQPASPASPLGTHGRMMREVVGRLQVRGQLDGRDRRIVSEHTHHPHSDSTASRAGSSEDCSFVVEVEED</sequence>
<feature type="region of interest" description="Disordered" evidence="1">
    <location>
        <begin position="205"/>
        <end position="225"/>
    </location>
</feature>
<gene>
    <name evidence="2" type="ORF">BLNAU_8562</name>
</gene>
<feature type="compositionally biased region" description="Basic and acidic residues" evidence="1">
    <location>
        <begin position="250"/>
        <end position="259"/>
    </location>
</feature>
<dbReference type="EMBL" id="JARBJD010000055">
    <property type="protein sequence ID" value="KAK2956508.1"/>
    <property type="molecule type" value="Genomic_DNA"/>
</dbReference>
<dbReference type="Proteomes" id="UP001281761">
    <property type="component" value="Unassembled WGS sequence"/>
</dbReference>
<reference evidence="2 3" key="1">
    <citation type="journal article" date="2022" name="bioRxiv">
        <title>Genomics of Preaxostyla Flagellates Illuminates Evolutionary Transitions and the Path Towards Mitochondrial Loss.</title>
        <authorList>
            <person name="Novak L.V.F."/>
            <person name="Treitli S.C."/>
            <person name="Pyrih J."/>
            <person name="Halakuc P."/>
            <person name="Pipaliya S.V."/>
            <person name="Vacek V."/>
            <person name="Brzon O."/>
            <person name="Soukal P."/>
            <person name="Eme L."/>
            <person name="Dacks J.B."/>
            <person name="Karnkowska A."/>
            <person name="Elias M."/>
            <person name="Hampl V."/>
        </authorList>
    </citation>
    <scope>NUCLEOTIDE SEQUENCE [LARGE SCALE GENOMIC DNA]</scope>
    <source>
        <strain evidence="2">NAU3</strain>
        <tissue evidence="2">Gut</tissue>
    </source>
</reference>
<evidence type="ECO:0000313" key="3">
    <source>
        <dbReference type="Proteomes" id="UP001281761"/>
    </source>
</evidence>
<evidence type="ECO:0000313" key="2">
    <source>
        <dbReference type="EMBL" id="KAK2956508.1"/>
    </source>
</evidence>
<proteinExistence type="predicted"/>
<protein>
    <submittedName>
        <fullName evidence="2">Uncharacterized protein</fullName>
    </submittedName>
</protein>